<organism evidence="1 2">
    <name type="scientific">Pocillopora meandrina</name>
    <dbReference type="NCBI Taxonomy" id="46732"/>
    <lineage>
        <taxon>Eukaryota</taxon>
        <taxon>Metazoa</taxon>
        <taxon>Cnidaria</taxon>
        <taxon>Anthozoa</taxon>
        <taxon>Hexacorallia</taxon>
        <taxon>Scleractinia</taxon>
        <taxon>Astrocoeniina</taxon>
        <taxon>Pocilloporidae</taxon>
        <taxon>Pocillopora</taxon>
    </lineage>
</organism>
<evidence type="ECO:0000313" key="1">
    <source>
        <dbReference type="EMBL" id="CAH3156413.1"/>
    </source>
</evidence>
<accession>A0AAU9XUJ6</accession>
<dbReference type="EMBL" id="CALNXJ010000061">
    <property type="protein sequence ID" value="CAH3156413.1"/>
    <property type="molecule type" value="Genomic_DNA"/>
</dbReference>
<comment type="caution">
    <text evidence="1">The sequence shown here is derived from an EMBL/GenBank/DDBJ whole genome shotgun (WGS) entry which is preliminary data.</text>
</comment>
<keyword evidence="2" id="KW-1185">Reference proteome</keyword>
<name>A0AAU9XUJ6_9CNID</name>
<sequence>MATQLWTTKGVIERPVQHLYPLELQCKTTGPAAQQLNPHAENFRPKRNAASVAAAKIKDIVENEERDEF</sequence>
<gene>
    <name evidence="1" type="ORF">PMEA_00029592</name>
</gene>
<protein>
    <submittedName>
        <fullName evidence="1">Uncharacterized protein</fullName>
    </submittedName>
</protein>
<dbReference type="AlphaFoldDB" id="A0AAU9XUJ6"/>
<evidence type="ECO:0000313" key="2">
    <source>
        <dbReference type="Proteomes" id="UP001159428"/>
    </source>
</evidence>
<reference evidence="1 2" key="1">
    <citation type="submission" date="2022-05" db="EMBL/GenBank/DDBJ databases">
        <authorList>
            <consortium name="Genoscope - CEA"/>
            <person name="William W."/>
        </authorList>
    </citation>
    <scope>NUCLEOTIDE SEQUENCE [LARGE SCALE GENOMIC DNA]</scope>
</reference>
<proteinExistence type="predicted"/>
<dbReference type="Proteomes" id="UP001159428">
    <property type="component" value="Unassembled WGS sequence"/>
</dbReference>